<dbReference type="Proteomes" id="UP000694892">
    <property type="component" value="Chromosome 2S"/>
</dbReference>
<evidence type="ECO:0000313" key="2">
    <source>
        <dbReference type="Proteomes" id="UP000694892"/>
    </source>
</evidence>
<gene>
    <name evidence="1" type="ORF">XELAEV_18016330mg</name>
</gene>
<protein>
    <submittedName>
        <fullName evidence="1">Uncharacterized protein</fullName>
    </submittedName>
</protein>
<reference evidence="2" key="1">
    <citation type="journal article" date="2016" name="Nature">
        <title>Genome evolution in the allotetraploid frog Xenopus laevis.</title>
        <authorList>
            <person name="Session A.M."/>
            <person name="Uno Y."/>
            <person name="Kwon T."/>
            <person name="Chapman J.A."/>
            <person name="Toyoda A."/>
            <person name="Takahashi S."/>
            <person name="Fukui A."/>
            <person name="Hikosaka A."/>
            <person name="Suzuki A."/>
            <person name="Kondo M."/>
            <person name="van Heeringen S.J."/>
            <person name="Quigley I."/>
            <person name="Heinz S."/>
            <person name="Ogino H."/>
            <person name="Ochi H."/>
            <person name="Hellsten U."/>
            <person name="Lyons J.B."/>
            <person name="Simakov O."/>
            <person name="Putnam N."/>
            <person name="Stites J."/>
            <person name="Kuroki Y."/>
            <person name="Tanaka T."/>
            <person name="Michiue T."/>
            <person name="Watanabe M."/>
            <person name="Bogdanovic O."/>
            <person name="Lister R."/>
            <person name="Georgiou G."/>
            <person name="Paranjpe S.S."/>
            <person name="van Kruijsbergen I."/>
            <person name="Shu S."/>
            <person name="Carlson J."/>
            <person name="Kinoshita T."/>
            <person name="Ohta Y."/>
            <person name="Mawaribuchi S."/>
            <person name="Jenkins J."/>
            <person name="Grimwood J."/>
            <person name="Schmutz J."/>
            <person name="Mitros T."/>
            <person name="Mozaffari S.V."/>
            <person name="Suzuki Y."/>
            <person name="Haramoto Y."/>
            <person name="Yamamoto T.S."/>
            <person name="Takagi C."/>
            <person name="Heald R."/>
            <person name="Miller K."/>
            <person name="Haudenschild C."/>
            <person name="Kitzman J."/>
            <person name="Nakayama T."/>
            <person name="Izutsu Y."/>
            <person name="Robert J."/>
            <person name="Fortriede J."/>
            <person name="Burns K."/>
            <person name="Lotay V."/>
            <person name="Karimi K."/>
            <person name="Yasuoka Y."/>
            <person name="Dichmann D.S."/>
            <person name="Flajnik M.F."/>
            <person name="Houston D.W."/>
            <person name="Shendure J."/>
            <person name="DuPasquier L."/>
            <person name="Vize P.D."/>
            <person name="Zorn A.M."/>
            <person name="Ito M."/>
            <person name="Marcotte E.M."/>
            <person name="Wallingford J.B."/>
            <person name="Ito Y."/>
            <person name="Asashima M."/>
            <person name="Ueno N."/>
            <person name="Matsuda Y."/>
            <person name="Veenstra G.J."/>
            <person name="Fujiyama A."/>
            <person name="Harland R.M."/>
            <person name="Taira M."/>
            <person name="Rokhsar D.S."/>
        </authorList>
    </citation>
    <scope>NUCLEOTIDE SEQUENCE [LARGE SCALE GENOMIC DNA]</scope>
    <source>
        <strain evidence="2">J</strain>
    </source>
</reference>
<organism evidence="1 2">
    <name type="scientific">Xenopus laevis</name>
    <name type="common">African clawed frog</name>
    <dbReference type="NCBI Taxonomy" id="8355"/>
    <lineage>
        <taxon>Eukaryota</taxon>
        <taxon>Metazoa</taxon>
        <taxon>Chordata</taxon>
        <taxon>Craniata</taxon>
        <taxon>Vertebrata</taxon>
        <taxon>Euteleostomi</taxon>
        <taxon>Amphibia</taxon>
        <taxon>Batrachia</taxon>
        <taxon>Anura</taxon>
        <taxon>Pipoidea</taxon>
        <taxon>Pipidae</taxon>
        <taxon>Xenopodinae</taxon>
        <taxon>Xenopus</taxon>
        <taxon>Xenopus</taxon>
    </lineage>
</organism>
<dbReference type="EMBL" id="CM004469">
    <property type="protein sequence ID" value="OCT93264.1"/>
    <property type="molecule type" value="Genomic_DNA"/>
</dbReference>
<sequence length="66" mass="7385">MNRIGQSPKYSPTGQVCLQLLSIGLNWDIDTASDTLDPLVWQGQQMGCISVISFTVRPMIYLLWAL</sequence>
<evidence type="ECO:0000313" key="1">
    <source>
        <dbReference type="EMBL" id="OCT93264.1"/>
    </source>
</evidence>
<name>A0A974DJS0_XENLA</name>
<proteinExistence type="predicted"/>
<dbReference type="AlphaFoldDB" id="A0A974DJS0"/>
<accession>A0A974DJS0</accession>